<dbReference type="AlphaFoldDB" id="A0AAW8PZ26"/>
<proteinExistence type="predicted"/>
<gene>
    <name evidence="2" type="ORF">QX249_11420</name>
</gene>
<comment type="caution">
    <text evidence="2">The sequence shown here is derived from an EMBL/GenBank/DDBJ whole genome shotgun (WGS) entry which is preliminary data.</text>
</comment>
<dbReference type="Proteomes" id="UP001253193">
    <property type="component" value="Unassembled WGS sequence"/>
</dbReference>
<accession>A0AAW8PZ26</accession>
<dbReference type="RefSeq" id="WP_311020147.1">
    <property type="nucleotide sequence ID" value="NZ_JAUHGG010000003.1"/>
</dbReference>
<sequence>MKINKKARLALIAASVFAGALGSANARTQPYTPDYILTITAEESDSVKAIHKNLVRYLDAKTIDGAIADEGSEIASGYSLYLRKTDEFYGVIRSTQSGTIIDGKIMNGYLVTGSGDARDFDLYIEHIRDGKQCSYSDRIDLHTANIDVCGVSVVSEISK</sequence>
<feature type="chain" id="PRO_5043880446" evidence="1">
    <location>
        <begin position="27"/>
        <end position="159"/>
    </location>
</feature>
<evidence type="ECO:0000313" key="2">
    <source>
        <dbReference type="EMBL" id="MDS1821274.1"/>
    </source>
</evidence>
<evidence type="ECO:0000313" key="3">
    <source>
        <dbReference type="Proteomes" id="UP001253193"/>
    </source>
</evidence>
<keyword evidence="1" id="KW-0732">Signal</keyword>
<organism evidence="2 3">
    <name type="scientific">Vibrio parahaemolyticus</name>
    <dbReference type="NCBI Taxonomy" id="670"/>
    <lineage>
        <taxon>Bacteria</taxon>
        <taxon>Pseudomonadati</taxon>
        <taxon>Pseudomonadota</taxon>
        <taxon>Gammaproteobacteria</taxon>
        <taxon>Vibrionales</taxon>
        <taxon>Vibrionaceae</taxon>
        <taxon>Vibrio</taxon>
    </lineage>
</organism>
<evidence type="ECO:0000256" key="1">
    <source>
        <dbReference type="SAM" id="SignalP"/>
    </source>
</evidence>
<dbReference type="EMBL" id="JAUHGG010000003">
    <property type="protein sequence ID" value="MDS1821274.1"/>
    <property type="molecule type" value="Genomic_DNA"/>
</dbReference>
<protein>
    <submittedName>
        <fullName evidence="2">Uncharacterized protein</fullName>
    </submittedName>
</protein>
<reference evidence="2" key="1">
    <citation type="submission" date="2023-06" db="EMBL/GenBank/DDBJ databases">
        <title>Genomic Diversity of Vibrio spp. and Metagenomic Analysis of Pathogens in Florida Gulf Coastal Waters Following Hurricane Ian.</title>
        <authorList>
            <person name="Brumfield K.D."/>
        </authorList>
    </citation>
    <scope>NUCLEOTIDE SEQUENCE</scope>
    <source>
        <strain evidence="2">WBS2B-138</strain>
    </source>
</reference>
<feature type="signal peptide" evidence="1">
    <location>
        <begin position="1"/>
        <end position="26"/>
    </location>
</feature>
<name>A0AAW8PZ26_VIBPH</name>